<evidence type="ECO:0000256" key="9">
    <source>
        <dbReference type="ARBA" id="ARBA00023224"/>
    </source>
</evidence>
<feature type="transmembrane region" description="Helical" evidence="10">
    <location>
        <begin position="9"/>
        <end position="29"/>
    </location>
</feature>
<keyword evidence="5" id="KW-0552">Olfaction</keyword>
<dbReference type="InterPro" id="IPR004117">
    <property type="entry name" value="7tm6_olfct_rcpt"/>
</dbReference>
<reference evidence="11" key="1">
    <citation type="submission" date="2021-12" db="EMBL/GenBank/DDBJ databases">
        <authorList>
            <person name="Martin H S."/>
        </authorList>
    </citation>
    <scope>NUCLEOTIDE SEQUENCE</scope>
</reference>
<feature type="transmembrane region" description="Helical" evidence="10">
    <location>
        <begin position="154"/>
        <end position="179"/>
    </location>
</feature>
<organism evidence="11 12">
    <name type="scientific">Brenthis ino</name>
    <name type="common">lesser marbled fritillary</name>
    <dbReference type="NCBI Taxonomy" id="405034"/>
    <lineage>
        <taxon>Eukaryota</taxon>
        <taxon>Metazoa</taxon>
        <taxon>Ecdysozoa</taxon>
        <taxon>Arthropoda</taxon>
        <taxon>Hexapoda</taxon>
        <taxon>Insecta</taxon>
        <taxon>Pterygota</taxon>
        <taxon>Neoptera</taxon>
        <taxon>Endopterygota</taxon>
        <taxon>Lepidoptera</taxon>
        <taxon>Glossata</taxon>
        <taxon>Ditrysia</taxon>
        <taxon>Papilionoidea</taxon>
        <taxon>Nymphalidae</taxon>
        <taxon>Heliconiinae</taxon>
        <taxon>Argynnini</taxon>
        <taxon>Brenthis</taxon>
    </lineage>
</organism>
<evidence type="ECO:0000256" key="1">
    <source>
        <dbReference type="ARBA" id="ARBA00004651"/>
    </source>
</evidence>
<comment type="subcellular location">
    <subcellularLocation>
        <location evidence="1">Cell membrane</location>
        <topology evidence="1">Multi-pass membrane protein</topology>
    </subcellularLocation>
</comment>
<keyword evidence="7 10" id="KW-0472">Membrane</keyword>
<keyword evidence="8" id="KW-0675">Receptor</keyword>
<keyword evidence="9" id="KW-0807">Transducer</keyword>
<dbReference type="Proteomes" id="UP000838878">
    <property type="component" value="Chromosome 2"/>
</dbReference>
<evidence type="ECO:0000256" key="4">
    <source>
        <dbReference type="ARBA" id="ARBA00022692"/>
    </source>
</evidence>
<feature type="non-terminal residue" evidence="11">
    <location>
        <position position="274"/>
    </location>
</feature>
<keyword evidence="4 10" id="KW-0812">Transmembrane</keyword>
<evidence type="ECO:0000256" key="8">
    <source>
        <dbReference type="ARBA" id="ARBA00023170"/>
    </source>
</evidence>
<keyword evidence="6 10" id="KW-1133">Transmembrane helix</keyword>
<dbReference type="GO" id="GO:0005549">
    <property type="term" value="F:odorant binding"/>
    <property type="evidence" value="ECO:0007669"/>
    <property type="project" value="InterPro"/>
</dbReference>
<dbReference type="EMBL" id="OV170222">
    <property type="protein sequence ID" value="CAH0720542.1"/>
    <property type="molecule type" value="Genomic_DNA"/>
</dbReference>
<feature type="transmembrane region" description="Helical" evidence="10">
    <location>
        <begin position="55"/>
        <end position="81"/>
    </location>
</feature>
<dbReference type="GO" id="GO:0007165">
    <property type="term" value="P:signal transduction"/>
    <property type="evidence" value="ECO:0007669"/>
    <property type="project" value="UniProtKB-KW"/>
</dbReference>
<keyword evidence="2" id="KW-1003">Cell membrane</keyword>
<dbReference type="Pfam" id="PF02949">
    <property type="entry name" value="7tm_6"/>
    <property type="match status" value="2"/>
</dbReference>
<evidence type="ECO:0000256" key="5">
    <source>
        <dbReference type="ARBA" id="ARBA00022725"/>
    </source>
</evidence>
<accession>A0A8J9UVP3</accession>
<proteinExistence type="predicted"/>
<dbReference type="GO" id="GO:0004984">
    <property type="term" value="F:olfactory receptor activity"/>
    <property type="evidence" value="ECO:0007669"/>
    <property type="project" value="InterPro"/>
</dbReference>
<evidence type="ECO:0000256" key="3">
    <source>
        <dbReference type="ARBA" id="ARBA00022606"/>
    </source>
</evidence>
<sequence>MRYVKKRAIIFWIPMMANGIIYAIIPFVIPGRHFPEDDFILYGLDPMFESPNFEIASFLLTVSIALTIYASSTITAFLIVITGYIEAQMLALGQEISQIWDDAFHNIETSLNEDQNEQREETNNIMLNSFIRDSLKNILKLHITNINMINQVEAVFRGAIAVEFILLFVSITAVLLGGLENTYLELPYGLMQVAVDCFTGQRLIDASIYFENSVYFCKWENFDNRNMQTILLILQASQKSLTLSAGGLTALSFPCLMSVLKSIYSTFTTLHSAL</sequence>
<evidence type="ECO:0000256" key="7">
    <source>
        <dbReference type="ARBA" id="ARBA00023136"/>
    </source>
</evidence>
<evidence type="ECO:0000256" key="2">
    <source>
        <dbReference type="ARBA" id="ARBA00022475"/>
    </source>
</evidence>
<evidence type="ECO:0000256" key="10">
    <source>
        <dbReference type="SAM" id="Phobius"/>
    </source>
</evidence>
<dbReference type="PANTHER" id="PTHR21137">
    <property type="entry name" value="ODORANT RECEPTOR"/>
    <property type="match status" value="1"/>
</dbReference>
<evidence type="ECO:0000313" key="12">
    <source>
        <dbReference type="Proteomes" id="UP000838878"/>
    </source>
</evidence>
<dbReference type="AlphaFoldDB" id="A0A8J9UVP3"/>
<keyword evidence="3" id="KW-0716">Sensory transduction</keyword>
<dbReference type="OrthoDB" id="7550533at2759"/>
<gene>
    <name evidence="11" type="ORF">BINO364_LOCUS6756</name>
</gene>
<evidence type="ECO:0000313" key="11">
    <source>
        <dbReference type="EMBL" id="CAH0720542.1"/>
    </source>
</evidence>
<dbReference type="PANTHER" id="PTHR21137:SF35">
    <property type="entry name" value="ODORANT RECEPTOR 19A-RELATED"/>
    <property type="match status" value="1"/>
</dbReference>
<protein>
    <submittedName>
        <fullName evidence="11">Uncharacterized protein</fullName>
    </submittedName>
</protein>
<keyword evidence="12" id="KW-1185">Reference proteome</keyword>
<evidence type="ECO:0000256" key="6">
    <source>
        <dbReference type="ARBA" id="ARBA00022989"/>
    </source>
</evidence>
<name>A0A8J9UVP3_9NEOP</name>
<dbReference type="GO" id="GO:0005886">
    <property type="term" value="C:plasma membrane"/>
    <property type="evidence" value="ECO:0007669"/>
    <property type="project" value="UniProtKB-SubCell"/>
</dbReference>